<feature type="compositionally biased region" description="Acidic residues" evidence="1">
    <location>
        <begin position="24"/>
        <end position="44"/>
    </location>
</feature>
<organism evidence="4 6">
    <name type="scientific">Archangium gephyra</name>
    <dbReference type="NCBI Taxonomy" id="48"/>
    <lineage>
        <taxon>Bacteria</taxon>
        <taxon>Pseudomonadati</taxon>
        <taxon>Myxococcota</taxon>
        <taxon>Myxococcia</taxon>
        <taxon>Myxococcales</taxon>
        <taxon>Cystobacterineae</taxon>
        <taxon>Archangiaceae</taxon>
        <taxon>Archangium</taxon>
    </lineage>
</organism>
<dbReference type="AlphaFoldDB" id="A0AAC8THZ3"/>
<dbReference type="InterPro" id="IPR036779">
    <property type="entry name" value="LysM_dom_sf"/>
</dbReference>
<sequence length="415" mass="45247">MRSRIFSSLLLATVLAPPAVWAQDAEDPQEPEAGEETEGSEVVDDQPAQPRSGQIAIPKGQEGRESAPGEVHTVERGDTLWDLSQKYLGSPWYWPKVWSYNPEIANPHWIYPGNNVRFFPAGEEVPSRVEAGVGPAPMEMVAESGEIAESTELGPASGADLVSVTGKIGFEPKASRTVMTQGFVTARELDEAGRIEGAATGAEMLSFPDVAYVRFKRKADAKVGDRYVIFHTGEAVKHPVTGKPAGYLTEFVGTLKVVALGDTFVKAQVMDTWDAVMRGDLVGPFGERLVESVVQRRNEKEIQGYIVTALVPYLTLTAEHHFLVIDKGSADGVQVGNTFTILRLGDTTKQRVLELDLPNQKKKGPEMPMENVALCLVTEVKERTSNCVLTYSIQEVAPGDRAVMRVNNGQPTAQR</sequence>
<dbReference type="Proteomes" id="UP000035579">
    <property type="component" value="Chromosome"/>
</dbReference>
<evidence type="ECO:0000256" key="1">
    <source>
        <dbReference type="SAM" id="MobiDB-lite"/>
    </source>
</evidence>
<dbReference type="InterPro" id="IPR052196">
    <property type="entry name" value="Bact_Kbp"/>
</dbReference>
<evidence type="ECO:0000313" key="7">
    <source>
        <dbReference type="Proteomes" id="UP000256345"/>
    </source>
</evidence>
<dbReference type="RefSeq" id="WP_047858680.1">
    <property type="nucleotide sequence ID" value="NZ_CP011509.1"/>
</dbReference>
<dbReference type="EMBL" id="QUMU01000002">
    <property type="protein sequence ID" value="REG35744.1"/>
    <property type="molecule type" value="Genomic_DNA"/>
</dbReference>
<dbReference type="Pfam" id="PF01476">
    <property type="entry name" value="LysM"/>
    <property type="match status" value="1"/>
</dbReference>
<dbReference type="Proteomes" id="UP000256345">
    <property type="component" value="Unassembled WGS sequence"/>
</dbReference>
<evidence type="ECO:0000313" key="6">
    <source>
        <dbReference type="Proteomes" id="UP000035579"/>
    </source>
</evidence>
<dbReference type="KEGG" id="age:AA314_06667"/>
<feature type="chain" id="PRO_5042059498" evidence="2">
    <location>
        <begin position="23"/>
        <end position="415"/>
    </location>
</feature>
<gene>
    <name evidence="4" type="ORF">AA314_06667</name>
    <name evidence="5" type="ORF">ATI61_102112</name>
</gene>
<dbReference type="Gene3D" id="3.10.350.10">
    <property type="entry name" value="LysM domain"/>
    <property type="match status" value="1"/>
</dbReference>
<feature type="signal peptide" evidence="2">
    <location>
        <begin position="1"/>
        <end position="22"/>
    </location>
</feature>
<dbReference type="SUPFAM" id="SSF54106">
    <property type="entry name" value="LysM domain"/>
    <property type="match status" value="1"/>
</dbReference>
<feature type="region of interest" description="Disordered" evidence="1">
    <location>
        <begin position="21"/>
        <end position="72"/>
    </location>
</feature>
<dbReference type="EMBL" id="CP011509">
    <property type="protein sequence ID" value="AKJ05041.1"/>
    <property type="molecule type" value="Genomic_DNA"/>
</dbReference>
<keyword evidence="7" id="KW-1185">Reference proteome</keyword>
<feature type="compositionally biased region" description="Basic and acidic residues" evidence="1">
    <location>
        <begin position="61"/>
        <end position="72"/>
    </location>
</feature>
<name>A0AAC8THZ3_9BACT</name>
<reference evidence="5 7" key="2">
    <citation type="submission" date="2018-08" db="EMBL/GenBank/DDBJ databases">
        <title>Genomic Encyclopedia of Archaeal and Bacterial Type Strains, Phase II (KMG-II): from individual species to whole genera.</title>
        <authorList>
            <person name="Goeker M."/>
        </authorList>
    </citation>
    <scope>NUCLEOTIDE SEQUENCE [LARGE SCALE GENOMIC DNA]</scope>
    <source>
        <strain evidence="5 7">DSM 2261</strain>
    </source>
</reference>
<dbReference type="PROSITE" id="PS51782">
    <property type="entry name" value="LYSM"/>
    <property type="match status" value="1"/>
</dbReference>
<keyword evidence="2" id="KW-0732">Signal</keyword>
<evidence type="ECO:0000313" key="4">
    <source>
        <dbReference type="EMBL" id="AKJ05041.1"/>
    </source>
</evidence>
<protein>
    <submittedName>
        <fullName evidence="5">LysM domain-containing protein</fullName>
    </submittedName>
</protein>
<dbReference type="CDD" id="cd00118">
    <property type="entry name" value="LysM"/>
    <property type="match status" value="1"/>
</dbReference>
<proteinExistence type="predicted"/>
<feature type="domain" description="LysM" evidence="3">
    <location>
        <begin position="70"/>
        <end position="118"/>
    </location>
</feature>
<reference evidence="4 6" key="1">
    <citation type="submission" date="2015-05" db="EMBL/GenBank/DDBJ databases">
        <title>Genome assembly of Archangium gephyra DSM 2261.</title>
        <authorList>
            <person name="Sharma G."/>
            <person name="Subramanian S."/>
        </authorList>
    </citation>
    <scope>NUCLEOTIDE SEQUENCE [LARGE SCALE GENOMIC DNA]</scope>
    <source>
        <strain evidence="4 6">DSM 2261</strain>
    </source>
</reference>
<evidence type="ECO:0000259" key="3">
    <source>
        <dbReference type="PROSITE" id="PS51782"/>
    </source>
</evidence>
<dbReference type="PANTHER" id="PTHR34700">
    <property type="entry name" value="POTASSIUM BINDING PROTEIN KBP"/>
    <property type="match status" value="1"/>
</dbReference>
<evidence type="ECO:0000256" key="2">
    <source>
        <dbReference type="SAM" id="SignalP"/>
    </source>
</evidence>
<evidence type="ECO:0000313" key="5">
    <source>
        <dbReference type="EMBL" id="REG35744.1"/>
    </source>
</evidence>
<dbReference type="InterPro" id="IPR018392">
    <property type="entry name" value="LysM"/>
</dbReference>
<accession>A0AAC8THZ3</accession>
<dbReference type="PANTHER" id="PTHR34700:SF4">
    <property type="entry name" value="PHAGE-LIKE ELEMENT PBSX PROTEIN XKDP"/>
    <property type="match status" value="1"/>
</dbReference>